<dbReference type="GO" id="GO:0030170">
    <property type="term" value="F:pyridoxal phosphate binding"/>
    <property type="evidence" value="ECO:0007669"/>
    <property type="project" value="UniProtKB-UniRule"/>
</dbReference>
<gene>
    <name evidence="14" type="primary">nifS</name>
    <name evidence="11" type="synonym">iscS</name>
    <name evidence="14" type="ORF">GH810_01360</name>
</gene>
<keyword evidence="4 11" id="KW-0808">Transferase</keyword>
<comment type="catalytic activity">
    <reaction evidence="10 11">
        <text>(sulfur carrier)-H + L-cysteine = (sulfur carrier)-SH + L-alanine</text>
        <dbReference type="Rhea" id="RHEA:43892"/>
        <dbReference type="Rhea" id="RHEA-COMP:14737"/>
        <dbReference type="Rhea" id="RHEA-COMP:14739"/>
        <dbReference type="ChEBI" id="CHEBI:29917"/>
        <dbReference type="ChEBI" id="CHEBI:35235"/>
        <dbReference type="ChEBI" id="CHEBI:57972"/>
        <dbReference type="ChEBI" id="CHEBI:64428"/>
        <dbReference type="EC" id="2.8.1.7"/>
    </reaction>
</comment>
<reference evidence="14" key="1">
    <citation type="submission" date="2019-10" db="EMBL/GenBank/DDBJ databases">
        <authorList>
            <person name="Ross D.E."/>
            <person name="Gulliver D."/>
        </authorList>
    </citation>
    <scope>NUCLEOTIDE SEQUENCE</scope>
    <source>
        <strain evidence="14">DER-2019</strain>
    </source>
</reference>
<feature type="binding site" evidence="11">
    <location>
        <position position="237"/>
    </location>
    <ligand>
        <name>pyridoxal 5'-phosphate</name>
        <dbReference type="ChEBI" id="CHEBI:597326"/>
    </ligand>
</feature>
<evidence type="ECO:0000256" key="11">
    <source>
        <dbReference type="HAMAP-Rule" id="MF_00331"/>
    </source>
</evidence>
<evidence type="ECO:0000256" key="8">
    <source>
        <dbReference type="ARBA" id="ARBA00023004"/>
    </source>
</evidence>
<comment type="subcellular location">
    <subcellularLocation>
        <location evidence="11">Cytoplasm</location>
    </subcellularLocation>
</comment>
<dbReference type="GO" id="GO:0006520">
    <property type="term" value="P:amino acid metabolic process"/>
    <property type="evidence" value="ECO:0007669"/>
    <property type="project" value="InterPro"/>
</dbReference>
<keyword evidence="7 11" id="KW-0663">Pyridoxal phosphate</keyword>
<feature type="binding site" description="via persulfide group" evidence="11">
    <location>
        <position position="325"/>
    </location>
    <ligand>
        <name>[2Fe-2S] cluster</name>
        <dbReference type="ChEBI" id="CHEBI:190135"/>
        <note>ligand shared with IscU</note>
    </ligand>
</feature>
<dbReference type="EMBL" id="WJBD01000001">
    <property type="protein sequence ID" value="MBC3886963.1"/>
    <property type="molecule type" value="Genomic_DNA"/>
</dbReference>
<dbReference type="GO" id="GO:1990221">
    <property type="term" value="C:L-cysteine desulfurase complex"/>
    <property type="evidence" value="ECO:0007669"/>
    <property type="project" value="UniProtKB-ARBA"/>
</dbReference>
<keyword evidence="5 11" id="KW-0001">2Fe-2S</keyword>
<keyword evidence="15" id="KW-1185">Reference proteome</keyword>
<dbReference type="GO" id="GO:0044571">
    <property type="term" value="P:[2Fe-2S] cluster assembly"/>
    <property type="evidence" value="ECO:0007669"/>
    <property type="project" value="UniProtKB-UniRule"/>
</dbReference>
<dbReference type="InterPro" id="IPR000192">
    <property type="entry name" value="Aminotrans_V_dom"/>
</dbReference>
<dbReference type="InterPro" id="IPR015424">
    <property type="entry name" value="PyrdxlP-dep_Trfase"/>
</dbReference>
<evidence type="ECO:0000256" key="5">
    <source>
        <dbReference type="ARBA" id="ARBA00022714"/>
    </source>
</evidence>
<dbReference type="Gene3D" id="1.10.260.50">
    <property type="match status" value="1"/>
</dbReference>
<name>A0A923HYK9_9FIRM</name>
<keyword evidence="6 11" id="KW-0479">Metal-binding</keyword>
<dbReference type="InterPro" id="IPR010240">
    <property type="entry name" value="Cys_deSase_IscS"/>
</dbReference>
<evidence type="ECO:0000256" key="7">
    <source>
        <dbReference type="ARBA" id="ARBA00022898"/>
    </source>
</evidence>
<evidence type="ECO:0000256" key="1">
    <source>
        <dbReference type="ARBA" id="ARBA00001933"/>
    </source>
</evidence>
<comment type="pathway">
    <text evidence="11">Cofactor biosynthesis; iron-sulfur cluster biosynthesis.</text>
</comment>
<dbReference type="InterPro" id="IPR016454">
    <property type="entry name" value="Cysteine_dSase"/>
</dbReference>
<sequence>MKRIYLDHAATTPVDPEVVEVMIPYLTETFGNPSSIYAEGRAAKKSIEKARQQIATAINADSREIYFTASGSEADNWAIKGIAMKNKAKGKHIITSQIEHHAVLHSCEYLEKQGFEVTYLPVDEVGLISLEDLKNAIRDDTILVSIMFANNEIGTIEPIKEIGKIVKEKGIVFHTDAVQALGNIPVDVKDLNVDLLSLSAHKIYGPKGIGVLYIKKGLPIDNLIHGGAQERKKRAGTENTAEIMAFGKAAEIASEHLEENMTHMKTLRDQLIEGVLGKIPLARLNGHPEKRLPGNANFCFAYIEGESILLSLDVIGIAGSSGSACTSGSLDPSHVLLAIGLPAGVAHGSLRLTIGKSTTPEDIDYVVNNLVEIIQRLRDMSPIDADHPIDAAVFDKADHHHH</sequence>
<evidence type="ECO:0000256" key="9">
    <source>
        <dbReference type="ARBA" id="ARBA00023014"/>
    </source>
</evidence>
<evidence type="ECO:0000256" key="2">
    <source>
        <dbReference type="ARBA" id="ARBA00006490"/>
    </source>
</evidence>
<dbReference type="GO" id="GO:0046872">
    <property type="term" value="F:metal ion binding"/>
    <property type="evidence" value="ECO:0007669"/>
    <property type="project" value="UniProtKB-KW"/>
</dbReference>
<dbReference type="OrthoDB" id="9808002at2"/>
<dbReference type="PROSITE" id="PS00595">
    <property type="entry name" value="AA_TRANSFER_CLASS_5"/>
    <property type="match status" value="1"/>
</dbReference>
<evidence type="ECO:0000313" key="14">
    <source>
        <dbReference type="EMBL" id="MBC3886963.1"/>
    </source>
</evidence>
<evidence type="ECO:0000313" key="15">
    <source>
        <dbReference type="Proteomes" id="UP000616595"/>
    </source>
</evidence>
<feature type="active site" description="Cysteine persulfide intermediate" evidence="11">
    <location>
        <position position="325"/>
    </location>
</feature>
<dbReference type="InterPro" id="IPR017772">
    <property type="entry name" value="Cys_deSase_NifS_bac/arc"/>
</dbReference>
<comment type="subunit">
    <text evidence="11">Homodimer. Forms a heterotetramer with IscU, interacts with other sulfur acceptors.</text>
</comment>
<comment type="function">
    <text evidence="11">Master enzyme that delivers sulfur to a number of partners involved in Fe-S cluster assembly, tRNA modification or cofactor biosynthesis. Catalyzes the removal of elemental sulfur atoms from cysteine to produce alanine. Functions as a sulfur delivery protein for Fe-S cluster synthesis onto IscU, an Fe-S scaffold assembly protein, as well as other S acceptor proteins.</text>
</comment>
<dbReference type="NCBIfam" id="TIGR03402">
    <property type="entry name" value="FeS_nifS"/>
    <property type="match status" value="1"/>
</dbReference>
<dbReference type="InterPro" id="IPR020578">
    <property type="entry name" value="Aminotrans_V_PyrdxlP_BS"/>
</dbReference>
<dbReference type="PANTHER" id="PTHR11601">
    <property type="entry name" value="CYSTEINE DESULFURYLASE FAMILY MEMBER"/>
    <property type="match status" value="1"/>
</dbReference>
<keyword evidence="9 11" id="KW-0411">Iron-sulfur</keyword>
<keyword evidence="3 11" id="KW-0963">Cytoplasm</keyword>
<feature type="binding site" evidence="11">
    <location>
        <begin position="199"/>
        <end position="201"/>
    </location>
    <ligand>
        <name>pyridoxal 5'-phosphate</name>
        <dbReference type="ChEBI" id="CHEBI:597326"/>
    </ligand>
</feature>
<protein>
    <recommendedName>
        <fullName evidence="11">Cysteine desulfurase IscS</fullName>
        <ecNumber evidence="11">2.8.1.7</ecNumber>
    </recommendedName>
</protein>
<accession>A0A923HYK9</accession>
<dbReference type="AlphaFoldDB" id="A0A923HYK9"/>
<evidence type="ECO:0000256" key="4">
    <source>
        <dbReference type="ARBA" id="ARBA00022679"/>
    </source>
</evidence>
<dbReference type="SUPFAM" id="SSF53383">
    <property type="entry name" value="PLP-dependent transferases"/>
    <property type="match status" value="1"/>
</dbReference>
<comment type="similarity">
    <text evidence="2 11">Belongs to the class-V pyridoxal-phosphate-dependent aminotransferase family. NifS/IscS subfamily.</text>
</comment>
<dbReference type="NCBIfam" id="NF002806">
    <property type="entry name" value="PRK02948.1"/>
    <property type="match status" value="1"/>
</dbReference>
<proteinExistence type="inferred from homology"/>
<dbReference type="FunFam" id="3.40.640.10:FF:000003">
    <property type="entry name" value="Cysteine desulfurase IscS"/>
    <property type="match status" value="1"/>
</dbReference>
<comment type="caution">
    <text evidence="14">The sequence shown here is derived from an EMBL/GenBank/DDBJ whole genome shotgun (WGS) entry which is preliminary data.</text>
</comment>
<dbReference type="Gene3D" id="3.90.1150.10">
    <property type="entry name" value="Aspartate Aminotransferase, domain 1"/>
    <property type="match status" value="1"/>
</dbReference>
<comment type="cofactor">
    <cofactor evidence="1 11 12">
        <name>pyridoxal 5'-phosphate</name>
        <dbReference type="ChEBI" id="CHEBI:597326"/>
    </cofactor>
</comment>
<feature type="binding site" evidence="11">
    <location>
        <begin position="71"/>
        <end position="72"/>
    </location>
    <ligand>
        <name>pyridoxal 5'-phosphate</name>
        <dbReference type="ChEBI" id="CHEBI:597326"/>
    </ligand>
</feature>
<dbReference type="InterPro" id="IPR015421">
    <property type="entry name" value="PyrdxlP-dep_Trfase_major"/>
</dbReference>
<dbReference type="Gene3D" id="3.40.640.10">
    <property type="entry name" value="Type I PLP-dependent aspartate aminotransferase-like (Major domain)"/>
    <property type="match status" value="1"/>
</dbReference>
<reference evidence="14" key="2">
    <citation type="submission" date="2020-10" db="EMBL/GenBank/DDBJ databases">
        <title>Comparative genomics of the Acetobacterium genus.</title>
        <authorList>
            <person name="Marshall C."/>
            <person name="May H."/>
            <person name="Norman S."/>
        </authorList>
    </citation>
    <scope>NUCLEOTIDE SEQUENCE</scope>
    <source>
        <strain evidence="14">DER-2019</strain>
    </source>
</reference>
<feature type="binding site" evidence="11">
    <location>
        <position position="151"/>
    </location>
    <ligand>
        <name>pyridoxal 5'-phosphate</name>
        <dbReference type="ChEBI" id="CHEBI:597326"/>
    </ligand>
</feature>
<dbReference type="Proteomes" id="UP000616595">
    <property type="component" value="Unassembled WGS sequence"/>
</dbReference>
<dbReference type="GO" id="GO:0051537">
    <property type="term" value="F:2 iron, 2 sulfur cluster binding"/>
    <property type="evidence" value="ECO:0007669"/>
    <property type="project" value="UniProtKB-UniRule"/>
</dbReference>
<dbReference type="Pfam" id="PF00266">
    <property type="entry name" value="Aminotran_5"/>
    <property type="match status" value="1"/>
</dbReference>
<dbReference type="RefSeq" id="WP_148565581.1">
    <property type="nucleotide sequence ID" value="NZ_RXYA01000001.1"/>
</dbReference>
<dbReference type="EC" id="2.8.1.7" evidence="11"/>
<dbReference type="PANTHER" id="PTHR11601:SF34">
    <property type="entry name" value="CYSTEINE DESULFURASE"/>
    <property type="match status" value="1"/>
</dbReference>
<evidence type="ECO:0000256" key="12">
    <source>
        <dbReference type="RuleBase" id="RU004504"/>
    </source>
</evidence>
<evidence type="ECO:0000256" key="10">
    <source>
        <dbReference type="ARBA" id="ARBA00050776"/>
    </source>
</evidence>
<dbReference type="InterPro" id="IPR015422">
    <property type="entry name" value="PyrdxlP-dep_Trfase_small"/>
</dbReference>
<evidence type="ECO:0000256" key="6">
    <source>
        <dbReference type="ARBA" id="ARBA00022723"/>
    </source>
</evidence>
<dbReference type="HAMAP" id="MF_00331">
    <property type="entry name" value="Cys_desulf_IscS"/>
    <property type="match status" value="1"/>
</dbReference>
<organism evidence="14 15">
    <name type="scientific">Acetobacterium paludosum</name>
    <dbReference type="NCBI Taxonomy" id="52693"/>
    <lineage>
        <taxon>Bacteria</taxon>
        <taxon>Bacillati</taxon>
        <taxon>Bacillota</taxon>
        <taxon>Clostridia</taxon>
        <taxon>Eubacteriales</taxon>
        <taxon>Eubacteriaceae</taxon>
        <taxon>Acetobacterium</taxon>
    </lineage>
</organism>
<evidence type="ECO:0000259" key="13">
    <source>
        <dbReference type="Pfam" id="PF00266"/>
    </source>
</evidence>
<evidence type="ECO:0000256" key="3">
    <source>
        <dbReference type="ARBA" id="ARBA00022490"/>
    </source>
</evidence>
<feature type="binding site" evidence="11">
    <location>
        <position position="179"/>
    </location>
    <ligand>
        <name>pyridoxal 5'-phosphate</name>
        <dbReference type="ChEBI" id="CHEBI:597326"/>
    </ligand>
</feature>
<feature type="domain" description="Aminotransferase class V" evidence="13">
    <location>
        <begin position="4"/>
        <end position="366"/>
    </location>
</feature>
<dbReference type="PIRSF" id="PIRSF005572">
    <property type="entry name" value="NifS"/>
    <property type="match status" value="1"/>
</dbReference>
<feature type="modified residue" description="N6-(pyridoxal phosphate)lysine" evidence="11">
    <location>
        <position position="202"/>
    </location>
</feature>
<dbReference type="GO" id="GO:0031071">
    <property type="term" value="F:cysteine desulfurase activity"/>
    <property type="evidence" value="ECO:0007669"/>
    <property type="project" value="UniProtKB-UniRule"/>
</dbReference>
<keyword evidence="8 11" id="KW-0408">Iron</keyword>